<dbReference type="Pfam" id="PF14529">
    <property type="entry name" value="Exo_endo_phos_2"/>
    <property type="match status" value="1"/>
</dbReference>
<protein>
    <submittedName>
        <fullName evidence="2">PO11 protein</fullName>
    </submittedName>
</protein>
<name>A0A836JV05_9HYME</name>
<gene>
    <name evidence="2" type="primary">Po11_3</name>
    <name evidence="2" type="ORF">G6Z78_0006880</name>
</gene>
<dbReference type="AlphaFoldDB" id="A0A836JV05"/>
<reference evidence="2" key="1">
    <citation type="submission" date="2020-02" db="EMBL/GenBank/DDBJ databases">
        <title>Relaxed selection underlies rapid genomic changes in the transitions from sociality to social parasitism in ants.</title>
        <authorList>
            <person name="Bi X."/>
        </authorList>
    </citation>
    <scope>NUCLEOTIDE SEQUENCE</scope>
    <source>
        <strain evidence="2">BGI-DK2014c</strain>
        <tissue evidence="2">Whole body</tissue>
    </source>
</reference>
<dbReference type="Gene3D" id="3.60.10.10">
    <property type="entry name" value="Endonuclease/exonuclease/phosphatase"/>
    <property type="match status" value="1"/>
</dbReference>
<feature type="non-terminal residue" evidence="2">
    <location>
        <position position="154"/>
    </location>
</feature>
<dbReference type="SUPFAM" id="SSF56219">
    <property type="entry name" value="DNase I-like"/>
    <property type="match status" value="1"/>
</dbReference>
<feature type="domain" description="Endonuclease/exonuclease/phosphatase" evidence="1">
    <location>
        <begin position="1"/>
        <end position="79"/>
    </location>
</feature>
<dbReference type="GO" id="GO:0003824">
    <property type="term" value="F:catalytic activity"/>
    <property type="evidence" value="ECO:0007669"/>
    <property type="project" value="InterPro"/>
</dbReference>
<sequence>MDANARSPLWQSEATDERGLELEGFLLMSGWFVVNEDVNSHTFASTNGVSNIDVTLSSLYSLIGNWQVEVGWTNSDHRVLRLSLLKTDLKRDYIRLRKTYTAEVIRVKNQSWKNFVSKEGNHDTYGLVYKIKMKRIIADEALSCINSGMSFMGN</sequence>
<dbReference type="EMBL" id="JAANIA010001351">
    <property type="protein sequence ID" value="KAG5320683.1"/>
    <property type="molecule type" value="Genomic_DNA"/>
</dbReference>
<accession>A0A836JV05</accession>
<organism evidence="2 3">
    <name type="scientific">Pseudoatta argentina</name>
    <dbReference type="NCBI Taxonomy" id="621737"/>
    <lineage>
        <taxon>Eukaryota</taxon>
        <taxon>Metazoa</taxon>
        <taxon>Ecdysozoa</taxon>
        <taxon>Arthropoda</taxon>
        <taxon>Hexapoda</taxon>
        <taxon>Insecta</taxon>
        <taxon>Pterygota</taxon>
        <taxon>Neoptera</taxon>
        <taxon>Endopterygota</taxon>
        <taxon>Hymenoptera</taxon>
        <taxon>Apocrita</taxon>
        <taxon>Aculeata</taxon>
        <taxon>Formicoidea</taxon>
        <taxon>Formicidae</taxon>
        <taxon>Myrmicinae</taxon>
        <taxon>Pseudoatta</taxon>
    </lineage>
</organism>
<dbReference type="InterPro" id="IPR036691">
    <property type="entry name" value="Endo/exonu/phosph_ase_sf"/>
</dbReference>
<evidence type="ECO:0000259" key="1">
    <source>
        <dbReference type="Pfam" id="PF14529"/>
    </source>
</evidence>
<dbReference type="Proteomes" id="UP000668214">
    <property type="component" value="Unassembled WGS sequence"/>
</dbReference>
<proteinExistence type="predicted"/>
<evidence type="ECO:0000313" key="3">
    <source>
        <dbReference type="Proteomes" id="UP000668214"/>
    </source>
</evidence>
<keyword evidence="3" id="KW-1185">Reference proteome</keyword>
<comment type="caution">
    <text evidence="2">The sequence shown here is derived from an EMBL/GenBank/DDBJ whole genome shotgun (WGS) entry which is preliminary data.</text>
</comment>
<dbReference type="InterPro" id="IPR005135">
    <property type="entry name" value="Endo/exonuclease/phosphatase"/>
</dbReference>
<evidence type="ECO:0000313" key="2">
    <source>
        <dbReference type="EMBL" id="KAG5320683.1"/>
    </source>
</evidence>
<feature type="non-terminal residue" evidence="2">
    <location>
        <position position="1"/>
    </location>
</feature>